<comment type="caution">
    <text evidence="2">The sequence shown here is derived from an EMBL/GenBank/DDBJ whole genome shotgun (WGS) entry which is preliminary data.</text>
</comment>
<proteinExistence type="predicted"/>
<evidence type="ECO:0000313" key="3">
    <source>
        <dbReference type="Proteomes" id="UP000554235"/>
    </source>
</evidence>
<keyword evidence="3" id="KW-1185">Reference proteome</keyword>
<evidence type="ECO:0000313" key="2">
    <source>
        <dbReference type="EMBL" id="KAF4454788.1"/>
    </source>
</evidence>
<evidence type="ECO:0000259" key="1">
    <source>
        <dbReference type="Pfam" id="PF12697"/>
    </source>
</evidence>
<organism evidence="2 3">
    <name type="scientific">Fusarium albosuccineum</name>
    <dbReference type="NCBI Taxonomy" id="1237068"/>
    <lineage>
        <taxon>Eukaryota</taxon>
        <taxon>Fungi</taxon>
        <taxon>Dikarya</taxon>
        <taxon>Ascomycota</taxon>
        <taxon>Pezizomycotina</taxon>
        <taxon>Sordariomycetes</taxon>
        <taxon>Hypocreomycetidae</taxon>
        <taxon>Hypocreales</taxon>
        <taxon>Nectriaceae</taxon>
        <taxon>Fusarium</taxon>
        <taxon>Fusarium decemcellulare species complex</taxon>
    </lineage>
</organism>
<dbReference type="Pfam" id="PF12697">
    <property type="entry name" value="Abhydrolase_6"/>
    <property type="match status" value="1"/>
</dbReference>
<feature type="domain" description="AB hydrolase-1" evidence="1">
    <location>
        <begin position="41"/>
        <end position="314"/>
    </location>
</feature>
<dbReference type="Proteomes" id="UP000554235">
    <property type="component" value="Unassembled WGS sequence"/>
</dbReference>
<reference evidence="2 3" key="1">
    <citation type="submission" date="2020-01" db="EMBL/GenBank/DDBJ databases">
        <title>Identification and distribution of gene clusters putatively required for synthesis of sphingolipid metabolism inhibitors in phylogenetically diverse species of the filamentous fungus Fusarium.</title>
        <authorList>
            <person name="Kim H.-S."/>
            <person name="Busman M."/>
            <person name="Brown D.W."/>
            <person name="Divon H."/>
            <person name="Uhlig S."/>
            <person name="Proctor R.H."/>
        </authorList>
    </citation>
    <scope>NUCLEOTIDE SEQUENCE [LARGE SCALE GENOMIC DNA]</scope>
    <source>
        <strain evidence="2 3">NRRL 20459</strain>
    </source>
</reference>
<dbReference type="AlphaFoldDB" id="A0A8H4P2J9"/>
<sequence length="327" mass="35605">MADALPPVNYEFIRLATKPTAQLCYSFSPSTASQNANPALIVFVNGLGLPQVGWAPTIAKLRELSPQGLPAILTYDRFGQGQSTDRDPNDEGAADPRHAHDCISAIRDTRQLITQISKENLGIDNPDNAKLVMISNSIGCSLVRLYAQEYPGTVSGIAFLDSTLTDTDFVSLVPDPDSSDFDGSKLPSGVTPDHLRNAREQIGKRFHPDVGNQEGLSRKNLFQLLPHAGSPPLHKDGEKGPYITVLGHDFDYFAERCEIDMAIPAAVTQTYVNPYWHGYNEGLAKLTSPERSRGPVQAPGAGHFIQADKSGFVAEKIHEVLQSLKDE</sequence>
<name>A0A8H4P2J9_9HYPO</name>
<dbReference type="InterPro" id="IPR000073">
    <property type="entry name" value="AB_hydrolase_1"/>
</dbReference>
<protein>
    <recommendedName>
        <fullName evidence="1">AB hydrolase-1 domain-containing protein</fullName>
    </recommendedName>
</protein>
<gene>
    <name evidence="2" type="ORF">FALBO_15779</name>
</gene>
<accession>A0A8H4P2J9</accession>
<dbReference type="OrthoDB" id="3466836at2759"/>
<dbReference type="SUPFAM" id="SSF53474">
    <property type="entry name" value="alpha/beta-Hydrolases"/>
    <property type="match status" value="1"/>
</dbReference>
<dbReference type="EMBL" id="JAADYS010002792">
    <property type="protein sequence ID" value="KAF4454788.1"/>
    <property type="molecule type" value="Genomic_DNA"/>
</dbReference>
<dbReference type="InterPro" id="IPR029058">
    <property type="entry name" value="AB_hydrolase_fold"/>
</dbReference>
<dbReference type="Gene3D" id="3.40.50.1820">
    <property type="entry name" value="alpha/beta hydrolase"/>
    <property type="match status" value="1"/>
</dbReference>